<keyword evidence="7" id="KW-0539">Nucleus</keyword>
<comment type="caution">
    <text evidence="12">The sequence shown here is derived from an EMBL/GenBank/DDBJ whole genome shotgun (WGS) entry which is preliminary data.</text>
</comment>
<dbReference type="SUPFAM" id="SSF55729">
    <property type="entry name" value="Acyl-CoA N-acyltransferases (Nat)"/>
    <property type="match status" value="1"/>
</dbReference>
<evidence type="ECO:0000256" key="6">
    <source>
        <dbReference type="ARBA" id="ARBA00022833"/>
    </source>
</evidence>
<dbReference type="Gene3D" id="3.40.630.30">
    <property type="match status" value="1"/>
</dbReference>
<protein>
    <submittedName>
        <fullName evidence="12">N-acetyltransferase</fullName>
    </submittedName>
</protein>
<evidence type="ECO:0000313" key="13">
    <source>
        <dbReference type="Proteomes" id="UP000324629"/>
    </source>
</evidence>
<evidence type="ECO:0000259" key="10">
    <source>
        <dbReference type="Pfam" id="PF13878"/>
    </source>
</evidence>
<dbReference type="GO" id="GO:0005634">
    <property type="term" value="C:nucleus"/>
    <property type="evidence" value="ECO:0007669"/>
    <property type="project" value="UniProtKB-SubCell"/>
</dbReference>
<dbReference type="Proteomes" id="UP000324629">
    <property type="component" value="Unassembled WGS sequence"/>
</dbReference>
<proteinExistence type="inferred from homology"/>
<dbReference type="Pfam" id="PF13880">
    <property type="entry name" value="Acetyltransf_13"/>
    <property type="match status" value="1"/>
</dbReference>
<feature type="domain" description="N-acetyltransferase ESCO zinc-finger" evidence="10">
    <location>
        <begin position="14"/>
        <end position="53"/>
    </location>
</feature>
<evidence type="ECO:0000313" key="12">
    <source>
        <dbReference type="EMBL" id="KAA3671913.1"/>
    </source>
</evidence>
<gene>
    <name evidence="12" type="ORF">DEA37_0005228</name>
</gene>
<keyword evidence="4" id="KW-0479">Metal-binding</keyword>
<feature type="domain" description="N-acetyltransferase ESCO acetyl-transferase" evidence="11">
    <location>
        <begin position="202"/>
        <end position="269"/>
    </location>
</feature>
<dbReference type="AlphaFoldDB" id="A0A5J4N8W2"/>
<evidence type="ECO:0000256" key="9">
    <source>
        <dbReference type="ARBA" id="ARBA00023315"/>
    </source>
</evidence>
<dbReference type="GO" id="GO:0000785">
    <property type="term" value="C:chromatin"/>
    <property type="evidence" value="ECO:0007669"/>
    <property type="project" value="TreeGrafter"/>
</dbReference>
<accession>A0A5J4N8W2</accession>
<dbReference type="GO" id="GO:0008270">
    <property type="term" value="F:zinc ion binding"/>
    <property type="evidence" value="ECO:0007669"/>
    <property type="project" value="UniProtKB-KW"/>
</dbReference>
<keyword evidence="6" id="KW-0862">Zinc</keyword>
<evidence type="ECO:0000256" key="7">
    <source>
        <dbReference type="ARBA" id="ARBA00023242"/>
    </source>
</evidence>
<dbReference type="InterPro" id="IPR028009">
    <property type="entry name" value="ESCO_Acetyltransf_dom"/>
</dbReference>
<organism evidence="12 13">
    <name type="scientific">Paragonimus westermani</name>
    <dbReference type="NCBI Taxonomy" id="34504"/>
    <lineage>
        <taxon>Eukaryota</taxon>
        <taxon>Metazoa</taxon>
        <taxon>Spiralia</taxon>
        <taxon>Lophotrochozoa</taxon>
        <taxon>Platyhelminthes</taxon>
        <taxon>Trematoda</taxon>
        <taxon>Digenea</taxon>
        <taxon>Plagiorchiida</taxon>
        <taxon>Troglotremata</taxon>
        <taxon>Troglotrematidae</taxon>
        <taxon>Paragonimus</taxon>
    </lineage>
</organism>
<dbReference type="InterPro" id="IPR028005">
    <property type="entry name" value="AcTrfase_ESCO_Znf_dom"/>
</dbReference>
<evidence type="ECO:0000256" key="1">
    <source>
        <dbReference type="ARBA" id="ARBA00004123"/>
    </source>
</evidence>
<evidence type="ECO:0000256" key="2">
    <source>
        <dbReference type="ARBA" id="ARBA00005816"/>
    </source>
</evidence>
<keyword evidence="3 12" id="KW-0808">Transferase</keyword>
<keyword evidence="13" id="KW-1185">Reference proteome</keyword>
<comment type="similarity">
    <text evidence="2">Belongs to the acetyltransferase family. ECO subfamily.</text>
</comment>
<dbReference type="InterPro" id="IPR016181">
    <property type="entry name" value="Acyl_CoA_acyltransferase"/>
</dbReference>
<evidence type="ECO:0000256" key="3">
    <source>
        <dbReference type="ARBA" id="ARBA00022679"/>
    </source>
</evidence>
<dbReference type="Pfam" id="PF13878">
    <property type="entry name" value="zf-C2H2_3"/>
    <property type="match status" value="1"/>
</dbReference>
<evidence type="ECO:0000256" key="8">
    <source>
        <dbReference type="ARBA" id="ARBA00023306"/>
    </source>
</evidence>
<sequence length="269" mass="30510">MNRKQKTDSLFPIQMKLNFGQQRIGSTRCSTCGMVYTAGDKQDEKVHTTYHRRMLPQAVKLPRGRHQRILEEHFDGTRIAELLLTDRLGIASFLRITVLIDRFLGPDNPQTISPGESQTSPNTVIPKDWRVFVCVKDGSQQVIGCAVVQELTSKVIIANSYQVQPLRGGRPSLLTWRIQNRKEYDPLEPGEHAESKHVDNHSVLCGVRRIWVDENHRRKGVASRLLDCVLASLVYGHPLKRTQVAFTDMTADGANFATSFVGREQIFIY</sequence>
<keyword evidence="8" id="KW-0131">Cell cycle</keyword>
<evidence type="ECO:0000259" key="11">
    <source>
        <dbReference type="Pfam" id="PF13880"/>
    </source>
</evidence>
<comment type="subcellular location">
    <subcellularLocation>
        <location evidence="1">Nucleus</location>
    </subcellularLocation>
</comment>
<reference evidence="12 13" key="1">
    <citation type="journal article" date="2019" name="Gigascience">
        <title>Whole-genome sequence of the oriental lung fluke Paragonimus westermani.</title>
        <authorList>
            <person name="Oey H."/>
            <person name="Zakrzewski M."/>
            <person name="Narain K."/>
            <person name="Devi K.R."/>
            <person name="Agatsuma T."/>
            <person name="Nawaratna S."/>
            <person name="Gobert G.N."/>
            <person name="Jones M.K."/>
            <person name="Ragan M.A."/>
            <person name="McManus D.P."/>
            <person name="Krause L."/>
        </authorList>
    </citation>
    <scope>NUCLEOTIDE SEQUENCE [LARGE SCALE GENOMIC DNA]</scope>
    <source>
        <strain evidence="12 13">IND2009</strain>
    </source>
</reference>
<dbReference type="CDD" id="cd04301">
    <property type="entry name" value="NAT_SF"/>
    <property type="match status" value="1"/>
</dbReference>
<keyword evidence="5" id="KW-0863">Zinc-finger</keyword>
<dbReference type="GO" id="GO:0007064">
    <property type="term" value="P:mitotic sister chromatid cohesion"/>
    <property type="evidence" value="ECO:0007669"/>
    <property type="project" value="TreeGrafter"/>
</dbReference>
<name>A0A5J4N8W2_9TREM</name>
<evidence type="ECO:0000256" key="4">
    <source>
        <dbReference type="ARBA" id="ARBA00022723"/>
    </source>
</evidence>
<dbReference type="PANTHER" id="PTHR45884">
    <property type="entry name" value="N-ACETYLTRANSFERASE ECO"/>
    <property type="match status" value="1"/>
</dbReference>
<dbReference type="GO" id="GO:0061733">
    <property type="term" value="F:protein-lysine-acetyltransferase activity"/>
    <property type="evidence" value="ECO:0007669"/>
    <property type="project" value="TreeGrafter"/>
</dbReference>
<evidence type="ECO:0000256" key="5">
    <source>
        <dbReference type="ARBA" id="ARBA00022771"/>
    </source>
</evidence>
<dbReference type="EMBL" id="QNGE01005633">
    <property type="protein sequence ID" value="KAA3671913.1"/>
    <property type="molecule type" value="Genomic_DNA"/>
</dbReference>
<dbReference type="PANTHER" id="PTHR45884:SF2">
    <property type="entry name" value="N-ACETYLTRANSFERASE ECO"/>
    <property type="match status" value="1"/>
</dbReference>
<keyword evidence="9" id="KW-0012">Acyltransferase</keyword>